<feature type="repeat" description="TPR" evidence="3">
    <location>
        <begin position="617"/>
        <end position="650"/>
    </location>
</feature>
<reference evidence="6" key="1">
    <citation type="submission" date="2016-10" db="EMBL/GenBank/DDBJ databases">
        <authorList>
            <person name="Varghese N."/>
            <person name="Submissions S."/>
        </authorList>
    </citation>
    <scope>NUCLEOTIDE SEQUENCE [LARGE SCALE GENOMIC DNA]</scope>
    <source>
        <strain evidence="6">DSM 17101</strain>
    </source>
</reference>
<evidence type="ECO:0000256" key="3">
    <source>
        <dbReference type="PROSITE-ProRule" id="PRU00339"/>
    </source>
</evidence>
<feature type="transmembrane region" description="Helical" evidence="4">
    <location>
        <begin position="7"/>
        <end position="25"/>
    </location>
</feature>
<sequence length="667" mass="72834">MATKPSVSLIVFGIAVVAAVLAIYLPGWDHALLFDDLALTDGTIFGSYGNLLAFKQRLLSYGSFVWVDGLAGAGWWKQRLVNIVLHLGTVAALHALVRDLLTHTRFPEEFEAQPHFAASRIAAVRVGVALFAVNPMAVYAVAYLVQRSIVMATFFAVLACWCFVRGLSGRGAAWYAGAVVAYAAAVLSKEHAVMVAAMAVPLYVHVRRPAWRTVAGIAGISALLVAVAAAVLFGVYGEFIGKVFDQRSIDLTRQLELLGPGITQRMYPLSILNEAALFFAYGFLWFVPNVMWMSVDLRPPFPLSFIAFPQVLGLLGYAALWVAAAWAVLRRRGVLSLAGVALLFPLLLYVTEFATVWVQDPFVLYRSYLWAVGVPILIAIALTGFKPRAIYMLGAMVGLVFALLAFERSASLRDDYTAWSDAAEKIDLQAPANAVGRWRPFLNLGAYHLDRGSVAEAQKAFATAEALGALRGAARFNMGVALQQQKKHTEAISAFDDAEKQGFKDLQLYYHRGESEFALGRYAEAYAQFDQGLRTELPGLSSAEMDRIRQLMHLRRAESAIGANRFNDAIKDFNALLTASPSNPRLLLGLGMAHVGRGDMREAVALFDQLIARAPNAAAYYGRAMAYRGARQYAASLKDLDQAIRLDPRNPQYAQIRAEVAAAAAKP</sequence>
<accession>A0A1H0SDT7</accession>
<evidence type="ECO:0000256" key="4">
    <source>
        <dbReference type="SAM" id="Phobius"/>
    </source>
</evidence>
<dbReference type="Pfam" id="PF14559">
    <property type="entry name" value="TPR_19"/>
    <property type="match status" value="1"/>
</dbReference>
<dbReference type="InterPro" id="IPR019734">
    <property type="entry name" value="TPR_rpt"/>
</dbReference>
<feature type="transmembrane region" description="Helical" evidence="4">
    <location>
        <begin position="363"/>
        <end position="382"/>
    </location>
</feature>
<proteinExistence type="predicted"/>
<evidence type="ECO:0000313" key="6">
    <source>
        <dbReference type="Proteomes" id="UP000199317"/>
    </source>
</evidence>
<organism evidence="5 6">
    <name type="scientific">Paracidovorax cattleyae</name>
    <dbReference type="NCBI Taxonomy" id="80868"/>
    <lineage>
        <taxon>Bacteria</taxon>
        <taxon>Pseudomonadati</taxon>
        <taxon>Pseudomonadota</taxon>
        <taxon>Betaproteobacteria</taxon>
        <taxon>Burkholderiales</taxon>
        <taxon>Comamonadaceae</taxon>
        <taxon>Paracidovorax</taxon>
    </lineage>
</organism>
<feature type="transmembrane region" description="Helical" evidence="4">
    <location>
        <begin position="122"/>
        <end position="142"/>
    </location>
</feature>
<keyword evidence="4" id="KW-0472">Membrane</keyword>
<feature type="transmembrane region" description="Helical" evidence="4">
    <location>
        <begin position="335"/>
        <end position="357"/>
    </location>
</feature>
<keyword evidence="6" id="KW-1185">Reference proteome</keyword>
<feature type="transmembrane region" description="Helical" evidence="4">
    <location>
        <begin position="148"/>
        <end position="167"/>
    </location>
</feature>
<feature type="transmembrane region" description="Helical" evidence="4">
    <location>
        <begin position="179"/>
        <end position="204"/>
    </location>
</feature>
<gene>
    <name evidence="5" type="ORF">SAMN04489708_1128</name>
</gene>
<dbReference type="PANTHER" id="PTHR44858:SF1">
    <property type="entry name" value="UDP-N-ACETYLGLUCOSAMINE--PEPTIDE N-ACETYLGLUCOSAMINYLTRANSFERASE SPINDLY-RELATED"/>
    <property type="match status" value="1"/>
</dbReference>
<evidence type="ECO:0000256" key="1">
    <source>
        <dbReference type="ARBA" id="ARBA00022737"/>
    </source>
</evidence>
<protein>
    <submittedName>
        <fullName evidence="5">Tetratricopeptide repeat-containing protein</fullName>
    </submittedName>
</protein>
<feature type="transmembrane region" description="Helical" evidence="4">
    <location>
        <begin position="210"/>
        <end position="237"/>
    </location>
</feature>
<feature type="transmembrane region" description="Helical" evidence="4">
    <location>
        <begin position="31"/>
        <end position="51"/>
    </location>
</feature>
<keyword evidence="4" id="KW-0812">Transmembrane</keyword>
<dbReference type="EMBL" id="FNJL01000012">
    <property type="protein sequence ID" value="SDP39346.1"/>
    <property type="molecule type" value="Genomic_DNA"/>
</dbReference>
<dbReference type="Proteomes" id="UP000199317">
    <property type="component" value="Unassembled WGS sequence"/>
</dbReference>
<dbReference type="SMART" id="SM00028">
    <property type="entry name" value="TPR"/>
    <property type="match status" value="5"/>
</dbReference>
<dbReference type="InterPro" id="IPR011990">
    <property type="entry name" value="TPR-like_helical_dom_sf"/>
</dbReference>
<evidence type="ECO:0000256" key="2">
    <source>
        <dbReference type="ARBA" id="ARBA00022803"/>
    </source>
</evidence>
<dbReference type="Pfam" id="PF13432">
    <property type="entry name" value="TPR_16"/>
    <property type="match status" value="1"/>
</dbReference>
<dbReference type="RefSeq" id="WP_092834622.1">
    <property type="nucleotide sequence ID" value="NZ_CP028290.1"/>
</dbReference>
<keyword evidence="4" id="KW-1133">Transmembrane helix</keyword>
<dbReference type="PROSITE" id="PS50005">
    <property type="entry name" value="TPR"/>
    <property type="match status" value="1"/>
</dbReference>
<feature type="transmembrane region" description="Helical" evidence="4">
    <location>
        <begin position="275"/>
        <end position="295"/>
    </location>
</feature>
<dbReference type="AlphaFoldDB" id="A0A1H0SDT7"/>
<dbReference type="PANTHER" id="PTHR44858">
    <property type="entry name" value="TETRATRICOPEPTIDE REPEAT PROTEIN 6"/>
    <property type="match status" value="1"/>
</dbReference>
<name>A0A1H0SDT7_9BURK</name>
<dbReference type="Gene3D" id="1.25.40.10">
    <property type="entry name" value="Tetratricopeptide repeat domain"/>
    <property type="match status" value="2"/>
</dbReference>
<dbReference type="OrthoDB" id="509324at2"/>
<dbReference type="InterPro" id="IPR050498">
    <property type="entry name" value="Ycf3"/>
</dbReference>
<feature type="transmembrane region" description="Helical" evidence="4">
    <location>
        <begin position="389"/>
        <end position="406"/>
    </location>
</feature>
<dbReference type="SUPFAM" id="SSF48452">
    <property type="entry name" value="TPR-like"/>
    <property type="match status" value="1"/>
</dbReference>
<keyword evidence="2 3" id="KW-0802">TPR repeat</keyword>
<keyword evidence="1" id="KW-0677">Repeat</keyword>
<evidence type="ECO:0000313" key="5">
    <source>
        <dbReference type="EMBL" id="SDP39346.1"/>
    </source>
</evidence>
<feature type="transmembrane region" description="Helical" evidence="4">
    <location>
        <begin position="307"/>
        <end position="328"/>
    </location>
</feature>